<dbReference type="Gene3D" id="3.40.50.150">
    <property type="entry name" value="Vaccinia Virus protein VP39"/>
    <property type="match status" value="1"/>
</dbReference>
<dbReference type="EMBL" id="CP003167">
    <property type="protein sequence ID" value="AGB03310.1"/>
    <property type="molecule type" value="Genomic_DNA"/>
</dbReference>
<dbReference type="RefSeq" id="WP_015286273.1">
    <property type="nucleotide sequence ID" value="NC_019943.1"/>
</dbReference>
<dbReference type="HAMAP" id="MF_00341">
    <property type="entry name" value="UPF0146"/>
    <property type="match status" value="1"/>
</dbReference>
<dbReference type="Proteomes" id="UP000010824">
    <property type="component" value="Chromosome"/>
</dbReference>
<dbReference type="HOGENOM" id="CLU_148458_0_0_2"/>
<reference evidence="3 4" key="2">
    <citation type="journal article" date="2014" name="Genome Announc.">
        <title>Complete Genome Sequence of Methanoregula formicica SMSPT, a Mesophilic Hydrogenotrophic Methanogen Isolated from a Methanogenic Upflow Anaerobic Sludge Blanket Reactor.</title>
        <authorList>
            <person name="Yamamoto K."/>
            <person name="Tamaki H."/>
            <person name="Cadillo-Quiroz H."/>
            <person name="Imachi H."/>
            <person name="Kyrpides N."/>
            <person name="Woyke T."/>
            <person name="Goodwin L."/>
            <person name="Zinder S.H."/>
            <person name="Kamagata Y."/>
            <person name="Liu W.T."/>
        </authorList>
    </citation>
    <scope>NUCLEOTIDE SEQUENCE [LARGE SCALE GENOMIC DNA]</scope>
    <source>
        <strain evidence="4">DSM 22288 / NBRC 105244 / SMSP</strain>
    </source>
</reference>
<dbReference type="InParanoid" id="L0HH24"/>
<dbReference type="STRING" id="593750.Metfor_2306"/>
<organism evidence="3 4">
    <name type="scientific">Methanoregula formicica (strain DSM 22288 / NBRC 105244 / SMSP)</name>
    <dbReference type="NCBI Taxonomy" id="593750"/>
    <lineage>
        <taxon>Archaea</taxon>
        <taxon>Methanobacteriati</taxon>
        <taxon>Methanobacteriota</taxon>
        <taxon>Stenosarchaea group</taxon>
        <taxon>Methanomicrobia</taxon>
        <taxon>Methanomicrobiales</taxon>
        <taxon>Methanoregulaceae</taxon>
        <taxon>Methanoregula</taxon>
    </lineage>
</organism>
<dbReference type="AlphaFoldDB" id="L0HH24"/>
<dbReference type="InterPro" id="IPR029063">
    <property type="entry name" value="SAM-dependent_MTases_sf"/>
</dbReference>
<accession>L0HH24</accession>
<evidence type="ECO:0000256" key="2">
    <source>
        <dbReference type="HAMAP-Rule" id="MF_00341"/>
    </source>
</evidence>
<keyword evidence="4" id="KW-1185">Reference proteome</keyword>
<dbReference type="OrthoDB" id="59816at2157"/>
<dbReference type="InterPro" id="IPR005353">
    <property type="entry name" value="UPF0146"/>
</dbReference>
<protein>
    <recommendedName>
        <fullName evidence="2">UPF0146 protein Metfor_2306</fullName>
    </recommendedName>
</protein>
<name>L0HH24_METFS</name>
<sequence length="139" mass="15205">MGSYKHVEKCVGDYIAAHYTSPVEVGVGNNPGAAGIIHAAGVPVRCTDIRERIVPEGVVFHIDDVFEPDLSFYRDADVVYAIRPAIEMLPPLIALAENLGCDLLVYHLGFETYGSGGEKIDCGVLLHRYVRCSESVKER</sequence>
<dbReference type="KEGG" id="mfo:Metfor_2306"/>
<evidence type="ECO:0000256" key="1">
    <source>
        <dbReference type="ARBA" id="ARBA00006969"/>
    </source>
</evidence>
<dbReference type="eggNOG" id="arCOG04385">
    <property type="taxonomic scope" value="Archaea"/>
</dbReference>
<reference evidence="4" key="1">
    <citation type="submission" date="2011-12" db="EMBL/GenBank/DDBJ databases">
        <title>Complete sequence of Methanoregula formicicum SMSP.</title>
        <authorList>
            <person name="Lucas S."/>
            <person name="Han J."/>
            <person name="Lapidus A."/>
            <person name="Cheng J.-F."/>
            <person name="Goodwin L."/>
            <person name="Pitluck S."/>
            <person name="Peters L."/>
            <person name="Ovchinnikova G."/>
            <person name="Teshima H."/>
            <person name="Detter J.C."/>
            <person name="Han C."/>
            <person name="Tapia R."/>
            <person name="Land M."/>
            <person name="Hauser L."/>
            <person name="Kyrpides N."/>
            <person name="Ivanova N."/>
            <person name="Pagani I."/>
            <person name="Imachi H."/>
            <person name="Tamaki H."/>
            <person name="Sekiguchi Y."/>
            <person name="Kamagata Y."/>
            <person name="Cadillo-Quiroz H."/>
            <person name="Zinder S."/>
            <person name="Liu W.-T."/>
            <person name="Woyke T."/>
        </authorList>
    </citation>
    <scope>NUCLEOTIDE SEQUENCE [LARGE SCALE GENOMIC DNA]</scope>
    <source>
        <strain evidence="4">DSM 22288 / NBRC 105244 / SMSP</strain>
    </source>
</reference>
<gene>
    <name evidence="3" type="ordered locus">Metfor_2306</name>
</gene>
<evidence type="ECO:0000313" key="4">
    <source>
        <dbReference type="Proteomes" id="UP000010824"/>
    </source>
</evidence>
<proteinExistence type="inferred from homology"/>
<dbReference type="GeneID" id="14309698"/>
<comment type="similarity">
    <text evidence="1 2">Belongs to the UPF0146 family.</text>
</comment>
<dbReference type="Pfam" id="PF03686">
    <property type="entry name" value="UPF0146"/>
    <property type="match status" value="1"/>
</dbReference>
<evidence type="ECO:0000313" key="3">
    <source>
        <dbReference type="EMBL" id="AGB03310.1"/>
    </source>
</evidence>